<evidence type="ECO:0000313" key="2">
    <source>
        <dbReference type="Proteomes" id="UP000734854"/>
    </source>
</evidence>
<dbReference type="PANTHER" id="PTHR31903:SF6">
    <property type="entry name" value="F12F1.11-RELATED"/>
    <property type="match status" value="1"/>
</dbReference>
<protein>
    <submittedName>
        <fullName evidence="1">Uncharacterized protein</fullName>
    </submittedName>
</protein>
<gene>
    <name evidence="1" type="ORF">ZIOFF_049324</name>
</gene>
<sequence length="161" mass="17509">MKKLGSAKGRKVHSSLTPKGHLAALPAAVLALVATLTAEEQEILAYLLSGGGRWWAEQRRRRAHAPELGCGCFGCYTSFWARWDASPNRHAIHIIIDAVEENLESAERDLAGRRRRQRARKGGDLAAVEGSVAGGRLGIDIGNAEFKVEERLLGLPSTVLF</sequence>
<dbReference type="AlphaFoldDB" id="A0A8J5KV34"/>
<dbReference type="Proteomes" id="UP000734854">
    <property type="component" value="Unassembled WGS sequence"/>
</dbReference>
<dbReference type="EMBL" id="JACMSC010000013">
    <property type="protein sequence ID" value="KAG6494300.1"/>
    <property type="molecule type" value="Genomic_DNA"/>
</dbReference>
<dbReference type="PANTHER" id="PTHR31903">
    <property type="entry name" value="F12F1.11-RELATED"/>
    <property type="match status" value="1"/>
</dbReference>
<accession>A0A8J5KV34</accession>
<proteinExistence type="predicted"/>
<keyword evidence="2" id="KW-1185">Reference proteome</keyword>
<name>A0A8J5KV34_ZINOF</name>
<organism evidence="1 2">
    <name type="scientific">Zingiber officinale</name>
    <name type="common">Ginger</name>
    <name type="synonym">Amomum zingiber</name>
    <dbReference type="NCBI Taxonomy" id="94328"/>
    <lineage>
        <taxon>Eukaryota</taxon>
        <taxon>Viridiplantae</taxon>
        <taxon>Streptophyta</taxon>
        <taxon>Embryophyta</taxon>
        <taxon>Tracheophyta</taxon>
        <taxon>Spermatophyta</taxon>
        <taxon>Magnoliopsida</taxon>
        <taxon>Liliopsida</taxon>
        <taxon>Zingiberales</taxon>
        <taxon>Zingiberaceae</taxon>
        <taxon>Zingiber</taxon>
    </lineage>
</organism>
<reference evidence="1 2" key="1">
    <citation type="submission" date="2020-08" db="EMBL/GenBank/DDBJ databases">
        <title>Plant Genome Project.</title>
        <authorList>
            <person name="Zhang R.-G."/>
        </authorList>
    </citation>
    <scope>NUCLEOTIDE SEQUENCE [LARGE SCALE GENOMIC DNA]</scope>
    <source>
        <tissue evidence="1">Rhizome</tissue>
    </source>
</reference>
<comment type="caution">
    <text evidence="1">The sequence shown here is derived from an EMBL/GenBank/DDBJ whole genome shotgun (WGS) entry which is preliminary data.</text>
</comment>
<evidence type="ECO:0000313" key="1">
    <source>
        <dbReference type="EMBL" id="KAG6494300.1"/>
    </source>
</evidence>